<evidence type="ECO:0000256" key="5">
    <source>
        <dbReference type="ARBA" id="ARBA00022989"/>
    </source>
</evidence>
<evidence type="ECO:0000313" key="13">
    <source>
        <dbReference type="EMBL" id="CAB4800677.1"/>
    </source>
</evidence>
<dbReference type="SUPFAM" id="SSF103473">
    <property type="entry name" value="MFS general substrate transporter"/>
    <property type="match status" value="1"/>
</dbReference>
<evidence type="ECO:0000313" key="11">
    <source>
        <dbReference type="EMBL" id="CAB4627557.1"/>
    </source>
</evidence>
<evidence type="ECO:0000256" key="4">
    <source>
        <dbReference type="ARBA" id="ARBA00022692"/>
    </source>
</evidence>
<dbReference type="AlphaFoldDB" id="A0A6J6RC64"/>
<evidence type="ECO:0000313" key="10">
    <source>
        <dbReference type="EMBL" id="CAB4590076.1"/>
    </source>
</evidence>
<feature type="transmembrane region" description="Helical" evidence="7">
    <location>
        <begin position="308"/>
        <end position="334"/>
    </location>
</feature>
<keyword evidence="4 7" id="KW-0812">Transmembrane</keyword>
<dbReference type="PANTHER" id="PTHR43266:SF2">
    <property type="entry name" value="MAJOR FACILITATOR SUPERFAMILY (MFS) PROFILE DOMAIN-CONTAINING PROTEIN"/>
    <property type="match status" value="1"/>
</dbReference>
<evidence type="ECO:0000256" key="1">
    <source>
        <dbReference type="ARBA" id="ARBA00004651"/>
    </source>
</evidence>
<feature type="transmembrane region" description="Helical" evidence="7">
    <location>
        <begin position="76"/>
        <end position="94"/>
    </location>
</feature>
<evidence type="ECO:0000256" key="6">
    <source>
        <dbReference type="ARBA" id="ARBA00023136"/>
    </source>
</evidence>
<feature type="transmembrane region" description="Helical" evidence="7">
    <location>
        <begin position="255"/>
        <end position="274"/>
    </location>
</feature>
<feature type="transmembrane region" description="Helical" evidence="7">
    <location>
        <begin position="20"/>
        <end position="39"/>
    </location>
</feature>
<reference evidence="12" key="1">
    <citation type="submission" date="2020-05" db="EMBL/GenBank/DDBJ databases">
        <authorList>
            <person name="Chiriac C."/>
            <person name="Salcher M."/>
            <person name="Ghai R."/>
            <person name="Kavagutti S V."/>
        </authorList>
    </citation>
    <scope>NUCLEOTIDE SEQUENCE</scope>
</reference>
<evidence type="ECO:0000256" key="2">
    <source>
        <dbReference type="ARBA" id="ARBA00022448"/>
    </source>
</evidence>
<proteinExistence type="predicted"/>
<gene>
    <name evidence="10" type="ORF">UFOPK1762_01286</name>
    <name evidence="11" type="ORF">UFOPK1906_01261</name>
    <name evidence="12" type="ORF">UFOPK2624_01429</name>
    <name evidence="13" type="ORF">UFOPK2969_01454</name>
    <name evidence="8" type="ORF">UFOPK3331_01102</name>
    <name evidence="14" type="ORF">UFOPK3927_00546</name>
    <name evidence="9" type="ORF">UFOPK4201_00532</name>
    <name evidence="15" type="ORF">UFOPK4371_01869</name>
</gene>
<dbReference type="PANTHER" id="PTHR43266">
    <property type="entry name" value="MACROLIDE-EFFLUX PROTEIN"/>
    <property type="match status" value="1"/>
</dbReference>
<dbReference type="EMBL" id="CAFAAD010000130">
    <property type="protein sequence ID" value="CAB4800677.1"/>
    <property type="molecule type" value="Genomic_DNA"/>
</dbReference>
<feature type="transmembrane region" description="Helical" evidence="7">
    <location>
        <begin position="346"/>
        <end position="365"/>
    </location>
</feature>
<dbReference type="EMBL" id="CAFBRD010000156">
    <property type="protein sequence ID" value="CAB5078715.1"/>
    <property type="molecule type" value="Genomic_DNA"/>
</dbReference>
<feature type="transmembrane region" description="Helical" evidence="7">
    <location>
        <begin position="141"/>
        <end position="160"/>
    </location>
</feature>
<feature type="transmembrane region" description="Helical" evidence="7">
    <location>
        <begin position="45"/>
        <end position="64"/>
    </location>
</feature>
<dbReference type="CDD" id="cd06173">
    <property type="entry name" value="MFS_MefA_like"/>
    <property type="match status" value="1"/>
</dbReference>
<dbReference type="GO" id="GO:0005886">
    <property type="term" value="C:plasma membrane"/>
    <property type="evidence" value="ECO:0007669"/>
    <property type="project" value="UniProtKB-SubCell"/>
</dbReference>
<evidence type="ECO:0000313" key="15">
    <source>
        <dbReference type="EMBL" id="CAB5078715.1"/>
    </source>
</evidence>
<dbReference type="EMBL" id="CAESAL010000035">
    <property type="protein sequence ID" value="CAB4342289.1"/>
    <property type="molecule type" value="Genomic_DNA"/>
</dbReference>
<keyword evidence="6 7" id="KW-0472">Membrane</keyword>
<sequence length="420" mass="43528">MWSLLRRNSAFRKLFTAQVISYGGDWFAAVAAIGLLLEFTGSDFLASAFWVAQTLPTFIMGPIAGPVADRFDRRKILIIASFAQAIMALTFLLAGHGAPWIVFVAQGGVAALGSFFGPAAQAGVPNIVEEKDLATATSMMAATWGAMLAVGAALGALFTVAFGRNAAFIADSASFVIAALLILSIRESLQASGTSRVYTERMHPIRDTREALSHARSHPAIMALIGSHIGFGFGAGVVGMLAVLATVKFHGSDGAIGLLLAGRGVGVVLGPLLITRLVARGIHGVLLACGFAAIGYGTMYLGVAIAPWLVLAAIGVMLAHLGGGAQWALTIYGLQLLTPDELRGRIFAADAALVTLAMSLSLVFSGLMSGVIGPSATIAIIGGGSLLWGIVFLFLTRVLRAEAETEALAVHPLAVETELT</sequence>
<keyword evidence="3" id="KW-1003">Cell membrane</keyword>
<feature type="transmembrane region" description="Helical" evidence="7">
    <location>
        <begin position="371"/>
        <end position="395"/>
    </location>
</feature>
<dbReference type="EMBL" id="CAEZTY010000051">
    <property type="protein sequence ID" value="CAB4590076.1"/>
    <property type="molecule type" value="Genomic_DNA"/>
</dbReference>
<feature type="transmembrane region" description="Helical" evidence="7">
    <location>
        <begin position="100"/>
        <end position="120"/>
    </location>
</feature>
<dbReference type="InterPro" id="IPR036259">
    <property type="entry name" value="MFS_trans_sf"/>
</dbReference>
<protein>
    <submittedName>
        <fullName evidence="12">Unannotated protein</fullName>
    </submittedName>
</protein>
<dbReference type="Pfam" id="PF05977">
    <property type="entry name" value="MFS_3"/>
    <property type="match status" value="1"/>
</dbReference>
<evidence type="ECO:0000313" key="14">
    <source>
        <dbReference type="EMBL" id="CAB4978104.1"/>
    </source>
</evidence>
<keyword evidence="2" id="KW-0813">Transport</keyword>
<evidence type="ECO:0000256" key="3">
    <source>
        <dbReference type="ARBA" id="ARBA00022475"/>
    </source>
</evidence>
<dbReference type="EMBL" id="CAEZVC010000082">
    <property type="protein sequence ID" value="CAB4627557.1"/>
    <property type="molecule type" value="Genomic_DNA"/>
</dbReference>
<dbReference type="EMBL" id="CAFBOK010000046">
    <property type="protein sequence ID" value="CAB4978104.1"/>
    <property type="molecule type" value="Genomic_DNA"/>
</dbReference>
<feature type="transmembrane region" description="Helical" evidence="7">
    <location>
        <begin position="281"/>
        <end position="302"/>
    </location>
</feature>
<dbReference type="InterPro" id="IPR010290">
    <property type="entry name" value="TM_effector"/>
</dbReference>
<dbReference type="EMBL" id="CAEZXY010000077">
    <property type="protein sequence ID" value="CAB4716784.1"/>
    <property type="molecule type" value="Genomic_DNA"/>
</dbReference>
<keyword evidence="5 7" id="KW-1133">Transmembrane helix</keyword>
<evidence type="ECO:0000313" key="12">
    <source>
        <dbReference type="EMBL" id="CAB4716784.1"/>
    </source>
</evidence>
<comment type="subcellular location">
    <subcellularLocation>
        <location evidence="1">Cell membrane</location>
        <topology evidence="1">Multi-pass membrane protein</topology>
    </subcellularLocation>
</comment>
<evidence type="ECO:0000256" key="7">
    <source>
        <dbReference type="SAM" id="Phobius"/>
    </source>
</evidence>
<feature type="transmembrane region" description="Helical" evidence="7">
    <location>
        <begin position="221"/>
        <end position="243"/>
    </location>
</feature>
<organism evidence="12">
    <name type="scientific">freshwater metagenome</name>
    <dbReference type="NCBI Taxonomy" id="449393"/>
    <lineage>
        <taxon>unclassified sequences</taxon>
        <taxon>metagenomes</taxon>
        <taxon>ecological metagenomes</taxon>
    </lineage>
</organism>
<name>A0A6J6RC64_9ZZZZ</name>
<evidence type="ECO:0000313" key="8">
    <source>
        <dbReference type="EMBL" id="CAB4342289.1"/>
    </source>
</evidence>
<evidence type="ECO:0000313" key="9">
    <source>
        <dbReference type="EMBL" id="CAB4370958.1"/>
    </source>
</evidence>
<accession>A0A6J6RC64</accession>
<dbReference type="EMBL" id="CAEUNJ010000016">
    <property type="protein sequence ID" value="CAB4370958.1"/>
    <property type="molecule type" value="Genomic_DNA"/>
</dbReference>
<dbReference type="Gene3D" id="1.20.1250.20">
    <property type="entry name" value="MFS general substrate transporter like domains"/>
    <property type="match status" value="1"/>
</dbReference>